<dbReference type="AlphaFoldDB" id="A0A9Q0QNY0"/>
<dbReference type="Proteomes" id="UP001141806">
    <property type="component" value="Unassembled WGS sequence"/>
</dbReference>
<gene>
    <name evidence="1" type="ORF">NE237_018386</name>
</gene>
<comment type="caution">
    <text evidence="1">The sequence shown here is derived from an EMBL/GenBank/DDBJ whole genome shotgun (WGS) entry which is preliminary data.</text>
</comment>
<protein>
    <submittedName>
        <fullName evidence="1">Uncharacterized protein</fullName>
    </submittedName>
</protein>
<keyword evidence="2" id="KW-1185">Reference proteome</keyword>
<accession>A0A9Q0QNY0</accession>
<dbReference type="EMBL" id="JAMYWD010000007">
    <property type="protein sequence ID" value="KAJ4966537.1"/>
    <property type="molecule type" value="Genomic_DNA"/>
</dbReference>
<reference evidence="1" key="1">
    <citation type="journal article" date="2023" name="Plant J.">
        <title>The genome of the king protea, Protea cynaroides.</title>
        <authorList>
            <person name="Chang J."/>
            <person name="Duong T.A."/>
            <person name="Schoeman C."/>
            <person name="Ma X."/>
            <person name="Roodt D."/>
            <person name="Barker N."/>
            <person name="Li Z."/>
            <person name="Van de Peer Y."/>
            <person name="Mizrachi E."/>
        </authorList>
    </citation>
    <scope>NUCLEOTIDE SEQUENCE</scope>
    <source>
        <tissue evidence="1">Young leaves</tissue>
    </source>
</reference>
<sequence length="109" mass="11727">MDSRLGGEKNSSSLSFMFKGISEEYEEYEALCFLGAGGHVSTSGILHSFALGVQQLSLLYNSSSSLLCSFFRFSSVNVTVGFFTASPFALAVTLQVPSTLSDPSKHLKK</sequence>
<organism evidence="1 2">
    <name type="scientific">Protea cynaroides</name>
    <dbReference type="NCBI Taxonomy" id="273540"/>
    <lineage>
        <taxon>Eukaryota</taxon>
        <taxon>Viridiplantae</taxon>
        <taxon>Streptophyta</taxon>
        <taxon>Embryophyta</taxon>
        <taxon>Tracheophyta</taxon>
        <taxon>Spermatophyta</taxon>
        <taxon>Magnoliopsida</taxon>
        <taxon>Proteales</taxon>
        <taxon>Proteaceae</taxon>
        <taxon>Protea</taxon>
    </lineage>
</organism>
<name>A0A9Q0QNY0_9MAGN</name>
<proteinExistence type="predicted"/>
<evidence type="ECO:0000313" key="2">
    <source>
        <dbReference type="Proteomes" id="UP001141806"/>
    </source>
</evidence>
<evidence type="ECO:0000313" key="1">
    <source>
        <dbReference type="EMBL" id="KAJ4966537.1"/>
    </source>
</evidence>